<dbReference type="PANTHER" id="PTHR30146:SF148">
    <property type="entry name" value="HTH-TYPE TRANSCRIPTIONAL REPRESSOR PURR-RELATED"/>
    <property type="match status" value="1"/>
</dbReference>
<evidence type="ECO:0000256" key="3">
    <source>
        <dbReference type="ARBA" id="ARBA00023125"/>
    </source>
</evidence>
<dbReference type="RefSeq" id="WP_215486033.1">
    <property type="nucleotide sequence ID" value="NZ_BAAAPJ010000001.1"/>
</dbReference>
<comment type="caution">
    <text evidence="7">The sequence shown here is derived from an EMBL/GenBank/DDBJ whole genome shotgun (WGS) entry which is preliminary data.</text>
</comment>
<name>A0ABS5XQJ3_9MICO</name>
<protein>
    <submittedName>
        <fullName evidence="7">LacI family DNA-binding transcriptional regulator</fullName>
    </submittedName>
</protein>
<dbReference type="SMART" id="SM00354">
    <property type="entry name" value="HTH_LACI"/>
    <property type="match status" value="1"/>
</dbReference>
<reference evidence="7 8" key="1">
    <citation type="submission" date="2021-03" db="EMBL/GenBank/DDBJ databases">
        <title>Microbacterium pauli sp. nov., isolated from microfiltered milk.</title>
        <authorList>
            <person name="Bellassi P."/>
            <person name="Fontana A."/>
            <person name="Callegari M.L."/>
            <person name="Lorenzo M."/>
            <person name="Cappa F."/>
        </authorList>
    </citation>
    <scope>NUCLEOTIDE SEQUENCE [LARGE SCALE GENOMIC DNA]</scope>
    <source>
        <strain evidence="7 8">DSM 18909</strain>
    </source>
</reference>
<gene>
    <name evidence="7" type="ORF">J0P97_01720</name>
</gene>
<dbReference type="SUPFAM" id="SSF53822">
    <property type="entry name" value="Periplasmic binding protein-like I"/>
    <property type="match status" value="1"/>
</dbReference>
<keyword evidence="8" id="KW-1185">Reference proteome</keyword>
<proteinExistence type="predicted"/>
<keyword evidence="2" id="KW-0805">Transcription regulation</keyword>
<dbReference type="SUPFAM" id="SSF47413">
    <property type="entry name" value="lambda repressor-like DNA-binding domains"/>
    <property type="match status" value="1"/>
</dbReference>
<dbReference type="EMBL" id="JAFLHG010000001">
    <property type="protein sequence ID" value="MBT8796795.1"/>
    <property type="molecule type" value="Genomic_DNA"/>
</dbReference>
<feature type="domain" description="HTH lacI-type" evidence="6">
    <location>
        <begin position="4"/>
        <end position="59"/>
    </location>
</feature>
<dbReference type="Gene3D" id="3.40.50.2300">
    <property type="match status" value="2"/>
</dbReference>
<dbReference type="InterPro" id="IPR000843">
    <property type="entry name" value="HTH_LacI"/>
</dbReference>
<keyword evidence="4" id="KW-0804">Transcription</keyword>
<feature type="compositionally biased region" description="Basic and acidic residues" evidence="5">
    <location>
        <begin position="352"/>
        <end position="364"/>
    </location>
</feature>
<dbReference type="Pfam" id="PF13377">
    <property type="entry name" value="Peripla_BP_3"/>
    <property type="match status" value="1"/>
</dbReference>
<evidence type="ECO:0000256" key="5">
    <source>
        <dbReference type="SAM" id="MobiDB-lite"/>
    </source>
</evidence>
<dbReference type="CDD" id="cd06288">
    <property type="entry name" value="PBP1_sucrose_transcription_regulator"/>
    <property type="match status" value="1"/>
</dbReference>
<evidence type="ECO:0000259" key="6">
    <source>
        <dbReference type="PROSITE" id="PS50932"/>
    </source>
</evidence>
<feature type="region of interest" description="Disordered" evidence="5">
    <location>
        <begin position="328"/>
        <end position="364"/>
    </location>
</feature>
<dbReference type="PROSITE" id="PS00356">
    <property type="entry name" value="HTH_LACI_1"/>
    <property type="match status" value="1"/>
</dbReference>
<sequence>MARVRISDVAAAAGVSVTTVSLVLNDVESRISAETRERVRAAAAAVGYAPSSVARGLRQQRTNTVGLISDQIATTPFAGRMLAGAQDVARENGKLVFLVDTSGDRVVEDAAIRALAAQQVDAMIYAAMWHRVVPVPESLPADAVFLDCRPEGGGRRSVVPDDHAGGVAAVRELVAAGHERIAYVDAVPGPGRPIAADLRLAGYREVLADAGIAADPLWHVHGEMSARGGRDAADQLLALDDARRPTALFCFNDRMAAGAYLAVRARGLRIPHDISIIGYDDQQLIAAEQDPPLTTVALPHYEMGRWAMEVALGIRVGETDATHQMECPVIRRDSVGPPPAHVGKQNRRRASQHTERSRDATPER</sequence>
<evidence type="ECO:0000256" key="4">
    <source>
        <dbReference type="ARBA" id="ARBA00023163"/>
    </source>
</evidence>
<keyword evidence="3 7" id="KW-0238">DNA-binding</keyword>
<evidence type="ECO:0000256" key="2">
    <source>
        <dbReference type="ARBA" id="ARBA00023015"/>
    </source>
</evidence>
<dbReference type="InterPro" id="IPR010982">
    <property type="entry name" value="Lambda_DNA-bd_dom_sf"/>
</dbReference>
<dbReference type="CDD" id="cd01392">
    <property type="entry name" value="HTH_LacI"/>
    <property type="match status" value="1"/>
</dbReference>
<dbReference type="GO" id="GO:0003677">
    <property type="term" value="F:DNA binding"/>
    <property type="evidence" value="ECO:0007669"/>
    <property type="project" value="UniProtKB-KW"/>
</dbReference>
<accession>A0ABS5XQJ3</accession>
<dbReference type="InterPro" id="IPR046335">
    <property type="entry name" value="LacI/GalR-like_sensor"/>
</dbReference>
<dbReference type="Pfam" id="PF00356">
    <property type="entry name" value="LacI"/>
    <property type="match status" value="1"/>
</dbReference>
<organism evidence="7 8">
    <name type="scientific">Microbacterium flavum</name>
    <dbReference type="NCBI Taxonomy" id="415216"/>
    <lineage>
        <taxon>Bacteria</taxon>
        <taxon>Bacillati</taxon>
        <taxon>Actinomycetota</taxon>
        <taxon>Actinomycetes</taxon>
        <taxon>Micrococcales</taxon>
        <taxon>Microbacteriaceae</taxon>
        <taxon>Microbacterium</taxon>
    </lineage>
</organism>
<evidence type="ECO:0000256" key="1">
    <source>
        <dbReference type="ARBA" id="ARBA00022491"/>
    </source>
</evidence>
<dbReference type="Proteomes" id="UP000740605">
    <property type="component" value="Unassembled WGS sequence"/>
</dbReference>
<evidence type="ECO:0000313" key="7">
    <source>
        <dbReference type="EMBL" id="MBT8796795.1"/>
    </source>
</evidence>
<keyword evidence="1" id="KW-0678">Repressor</keyword>
<dbReference type="InterPro" id="IPR028082">
    <property type="entry name" value="Peripla_BP_I"/>
</dbReference>
<dbReference type="Gene3D" id="1.10.260.40">
    <property type="entry name" value="lambda repressor-like DNA-binding domains"/>
    <property type="match status" value="1"/>
</dbReference>
<dbReference type="PANTHER" id="PTHR30146">
    <property type="entry name" value="LACI-RELATED TRANSCRIPTIONAL REPRESSOR"/>
    <property type="match status" value="1"/>
</dbReference>
<dbReference type="PROSITE" id="PS50932">
    <property type="entry name" value="HTH_LACI_2"/>
    <property type="match status" value="1"/>
</dbReference>
<evidence type="ECO:0000313" key="8">
    <source>
        <dbReference type="Proteomes" id="UP000740605"/>
    </source>
</evidence>